<evidence type="ECO:0000313" key="2">
    <source>
        <dbReference type="EMBL" id="CCC95780.1"/>
    </source>
</evidence>
<dbReference type="EMBL" id="HE575324">
    <property type="protein sequence ID" value="CCC95780.1"/>
    <property type="molecule type" value="Genomic_DNA"/>
</dbReference>
<organism evidence="2">
    <name type="scientific">Trypanosoma congolense (strain IL3000)</name>
    <dbReference type="NCBI Taxonomy" id="1068625"/>
    <lineage>
        <taxon>Eukaryota</taxon>
        <taxon>Discoba</taxon>
        <taxon>Euglenozoa</taxon>
        <taxon>Kinetoplastea</taxon>
        <taxon>Metakinetoplastina</taxon>
        <taxon>Trypanosomatida</taxon>
        <taxon>Trypanosomatidae</taxon>
        <taxon>Trypanosoma</taxon>
        <taxon>Nannomonas</taxon>
    </lineage>
</organism>
<name>G0V2A8_TRYCI</name>
<proteinExistence type="predicted"/>
<accession>G0V2A8</accession>
<feature type="compositionally biased region" description="Basic and acidic residues" evidence="1">
    <location>
        <begin position="1"/>
        <end position="23"/>
    </location>
</feature>
<protein>
    <submittedName>
        <fullName evidence="2">Uncharacterized protein TCIL3000_11_12760</fullName>
    </submittedName>
</protein>
<dbReference type="VEuPathDB" id="TriTrypDB:TcIL3000.11.12760"/>
<evidence type="ECO:0000256" key="1">
    <source>
        <dbReference type="SAM" id="MobiDB-lite"/>
    </source>
</evidence>
<gene>
    <name evidence="2" type="ORF">TCIL3000_11_12760</name>
</gene>
<sequence>MQDATRDAEEAAREVPRAEDAVRTAELNVSAADQGARELEGMGRVLSREIEEAGHRRDQSEKAVEEAKNVLHMKERHLEEAKQQVSEREHSVRLKEIELSDQRKQRELVSQHERALIEQELRLREQRDSLEEREMKLMSEASSFLGNLRTHVSSGQFSCRD</sequence>
<feature type="region of interest" description="Disordered" evidence="1">
    <location>
        <begin position="1"/>
        <end position="40"/>
    </location>
</feature>
<dbReference type="AlphaFoldDB" id="G0V2A8"/>
<reference evidence="2" key="1">
    <citation type="journal article" date="2012" name="Proc. Natl. Acad. Sci. U.S.A.">
        <title>Antigenic diversity is generated by distinct evolutionary mechanisms in African trypanosome species.</title>
        <authorList>
            <person name="Jackson A.P."/>
            <person name="Berry A."/>
            <person name="Aslett M."/>
            <person name="Allison H.C."/>
            <person name="Burton P."/>
            <person name="Vavrova-Anderson J."/>
            <person name="Brown R."/>
            <person name="Browne H."/>
            <person name="Corton N."/>
            <person name="Hauser H."/>
            <person name="Gamble J."/>
            <person name="Gilderthorp R."/>
            <person name="Marcello L."/>
            <person name="McQuillan J."/>
            <person name="Otto T.D."/>
            <person name="Quail M.A."/>
            <person name="Sanders M.J."/>
            <person name="van Tonder A."/>
            <person name="Ginger M.L."/>
            <person name="Field M.C."/>
            <person name="Barry J.D."/>
            <person name="Hertz-Fowler C."/>
            <person name="Berriman M."/>
        </authorList>
    </citation>
    <scope>NUCLEOTIDE SEQUENCE</scope>
    <source>
        <strain evidence="2">IL3000</strain>
    </source>
</reference>